<dbReference type="InterPro" id="IPR004883">
    <property type="entry name" value="LOB"/>
</dbReference>
<dbReference type="EnsemblPlants" id="Kaladp0068s0350.1.v1.1">
    <property type="protein sequence ID" value="Kaladp0068s0350.1.v1.1.CDS.1"/>
    <property type="gene ID" value="Kaladp0068s0350.v1.1"/>
</dbReference>
<accession>A0A7N0UJS3</accession>
<dbReference type="Pfam" id="PF03195">
    <property type="entry name" value="LOB"/>
    <property type="match status" value="1"/>
</dbReference>
<keyword evidence="4" id="KW-1185">Reference proteome</keyword>
<evidence type="ECO:0000313" key="4">
    <source>
        <dbReference type="Proteomes" id="UP000594263"/>
    </source>
</evidence>
<name>A0A7N0UJS3_KALFE</name>
<sequence>MVYEANARLRDPVYGCAGAICHLQRQVSELQGELAKAQAEIVAIQLQKSNLLTLICMDDQDQHMFSYGQCVDDTNQNVSFDELYGIGSFMDSSYANSLESLWA</sequence>
<organism evidence="3 4">
    <name type="scientific">Kalanchoe fedtschenkoi</name>
    <name type="common">Lavender scallops</name>
    <name type="synonym">South American air plant</name>
    <dbReference type="NCBI Taxonomy" id="63787"/>
    <lineage>
        <taxon>Eukaryota</taxon>
        <taxon>Viridiplantae</taxon>
        <taxon>Streptophyta</taxon>
        <taxon>Embryophyta</taxon>
        <taxon>Tracheophyta</taxon>
        <taxon>Spermatophyta</taxon>
        <taxon>Magnoliopsida</taxon>
        <taxon>eudicotyledons</taxon>
        <taxon>Gunneridae</taxon>
        <taxon>Pentapetalae</taxon>
        <taxon>Saxifragales</taxon>
        <taxon>Crassulaceae</taxon>
        <taxon>Kalanchoe</taxon>
    </lineage>
</organism>
<reference evidence="3" key="1">
    <citation type="submission" date="2021-01" db="UniProtKB">
        <authorList>
            <consortium name="EnsemblPlants"/>
        </authorList>
    </citation>
    <scope>IDENTIFICATION</scope>
</reference>
<feature type="domain" description="LOB" evidence="2">
    <location>
        <begin position="1"/>
        <end position="41"/>
    </location>
</feature>
<evidence type="ECO:0000313" key="3">
    <source>
        <dbReference type="EnsemblPlants" id="Kaladp0068s0350.1.v1.1.CDS.1"/>
    </source>
</evidence>
<evidence type="ECO:0000256" key="1">
    <source>
        <dbReference type="ARBA" id="ARBA00005474"/>
    </source>
</evidence>
<dbReference type="PANTHER" id="PTHR31301">
    <property type="entry name" value="LOB DOMAIN-CONTAINING PROTEIN 4-RELATED"/>
    <property type="match status" value="1"/>
</dbReference>
<dbReference type="Gramene" id="Kaladp0068s0350.1.v1.1">
    <property type="protein sequence ID" value="Kaladp0068s0350.1.v1.1.CDS.1"/>
    <property type="gene ID" value="Kaladp0068s0350.v1.1"/>
</dbReference>
<dbReference type="PANTHER" id="PTHR31301:SF206">
    <property type="entry name" value="LOB DOMAIN-CONTAINING PROTEIN 1"/>
    <property type="match status" value="1"/>
</dbReference>
<protein>
    <recommendedName>
        <fullName evidence="2">LOB domain-containing protein</fullName>
    </recommendedName>
</protein>
<dbReference type="Proteomes" id="UP000594263">
    <property type="component" value="Unplaced"/>
</dbReference>
<evidence type="ECO:0000259" key="2">
    <source>
        <dbReference type="PROSITE" id="PS50891"/>
    </source>
</evidence>
<comment type="similarity">
    <text evidence="1">Belongs to the LOB domain-containing protein family.</text>
</comment>
<proteinExistence type="inferred from homology"/>
<dbReference type="PROSITE" id="PS50891">
    <property type="entry name" value="LOB"/>
    <property type="match status" value="1"/>
</dbReference>
<dbReference type="AlphaFoldDB" id="A0A7N0UJS3"/>